<organism evidence="3 4">
    <name type="scientific">Pseudomonas kuykendallii</name>
    <dbReference type="NCBI Taxonomy" id="1007099"/>
    <lineage>
        <taxon>Bacteria</taxon>
        <taxon>Pseudomonadati</taxon>
        <taxon>Pseudomonadota</taxon>
        <taxon>Gammaproteobacteria</taxon>
        <taxon>Pseudomonadales</taxon>
        <taxon>Pseudomonadaceae</taxon>
        <taxon>Pseudomonas</taxon>
    </lineage>
</organism>
<evidence type="ECO:0000256" key="1">
    <source>
        <dbReference type="SAM" id="SignalP"/>
    </source>
</evidence>
<dbReference type="Pfam" id="PF03886">
    <property type="entry name" value="ABC_trans_aux"/>
    <property type="match status" value="1"/>
</dbReference>
<feature type="chain" id="PRO_5017287532" evidence="1">
    <location>
        <begin position="26"/>
        <end position="202"/>
    </location>
</feature>
<proteinExistence type="predicted"/>
<dbReference type="InterPro" id="IPR005586">
    <property type="entry name" value="ABC_trans_aux"/>
</dbReference>
<evidence type="ECO:0000313" key="4">
    <source>
        <dbReference type="Proteomes" id="UP000243778"/>
    </source>
</evidence>
<keyword evidence="4" id="KW-1185">Reference proteome</keyword>
<feature type="domain" description="ABC-type transport auxiliary lipoprotein component" evidence="2">
    <location>
        <begin position="33"/>
        <end position="193"/>
    </location>
</feature>
<protein>
    <submittedName>
        <fullName evidence="3">Cholesterol transport system auxiliary component</fullName>
    </submittedName>
</protein>
<evidence type="ECO:0000313" key="3">
    <source>
        <dbReference type="EMBL" id="SDX94870.1"/>
    </source>
</evidence>
<sequence>MIRIFPGRLFALLAGALLGGCSALSQPETVDTYLLPGGHFASAAAPAGADGSLRVTRPKAAGGLEGTRIAVLPQPDRLSFYKGARWSDAVPVLLRDRLIEALRAGGGIARLSSDDDNLRADRELGGNLRAFQSEYQAGQPQVLIRFDAQLIDTRSRAILASRRFEVSQAVQGRAVPEVVEAFGRASDDLALQVSGWVLRAGE</sequence>
<dbReference type="Gene3D" id="3.40.50.10610">
    <property type="entry name" value="ABC-type transport auxiliary lipoprotein component"/>
    <property type="match status" value="1"/>
</dbReference>
<accession>A0A1H3FVA8</accession>
<dbReference type="STRING" id="1007099.SAMN05216287_4185"/>
<dbReference type="AlphaFoldDB" id="A0A1H3FVA8"/>
<name>A0A1H3FVA8_9PSED</name>
<dbReference type="PROSITE" id="PS51257">
    <property type="entry name" value="PROKAR_LIPOPROTEIN"/>
    <property type="match status" value="1"/>
</dbReference>
<gene>
    <name evidence="3" type="ORF">SAMN05216287_4185</name>
</gene>
<dbReference type="EMBL" id="FNNU01000008">
    <property type="protein sequence ID" value="SDX94870.1"/>
    <property type="molecule type" value="Genomic_DNA"/>
</dbReference>
<dbReference type="SUPFAM" id="SSF159594">
    <property type="entry name" value="XCC0632-like"/>
    <property type="match status" value="1"/>
</dbReference>
<reference evidence="4" key="1">
    <citation type="submission" date="2016-10" db="EMBL/GenBank/DDBJ databases">
        <authorList>
            <person name="Varghese N."/>
            <person name="Submissions S."/>
        </authorList>
    </citation>
    <scope>NUCLEOTIDE SEQUENCE [LARGE SCALE GENOMIC DNA]</scope>
    <source>
        <strain evidence="4">NRRL B-59562</strain>
    </source>
</reference>
<dbReference type="RefSeq" id="WP_090231586.1">
    <property type="nucleotide sequence ID" value="NZ_FNNU01000008.1"/>
</dbReference>
<keyword evidence="1" id="KW-0732">Signal</keyword>
<evidence type="ECO:0000259" key="2">
    <source>
        <dbReference type="Pfam" id="PF03886"/>
    </source>
</evidence>
<dbReference type="Proteomes" id="UP000243778">
    <property type="component" value="Unassembled WGS sequence"/>
</dbReference>
<feature type="signal peptide" evidence="1">
    <location>
        <begin position="1"/>
        <end position="25"/>
    </location>
</feature>
<dbReference type="OrthoDB" id="5795476at2"/>